<dbReference type="VEuPathDB" id="FungiDB:I303_07880"/>
<dbReference type="EMBL" id="CP144539">
    <property type="protein sequence ID" value="WWC65260.1"/>
    <property type="molecule type" value="Genomic_DNA"/>
</dbReference>
<reference evidence="1" key="1">
    <citation type="submission" date="2013-07" db="EMBL/GenBank/DDBJ databases">
        <title>The Genome Sequence of Cryptococcus dejecticola CBS10117.</title>
        <authorList>
            <consortium name="The Broad Institute Genome Sequencing Platform"/>
            <person name="Cuomo C."/>
            <person name="Litvintseva A."/>
            <person name="Chen Y."/>
            <person name="Heitman J."/>
            <person name="Sun S."/>
            <person name="Springer D."/>
            <person name="Dromer F."/>
            <person name="Young S.K."/>
            <person name="Zeng Q."/>
            <person name="Gargeya S."/>
            <person name="Fitzgerald M."/>
            <person name="Abouelleil A."/>
            <person name="Alvarado L."/>
            <person name="Berlin A.M."/>
            <person name="Chapman S.B."/>
            <person name="Dewar J."/>
            <person name="Goldberg J."/>
            <person name="Griggs A."/>
            <person name="Gujja S."/>
            <person name="Hansen M."/>
            <person name="Howarth C."/>
            <person name="Imamovic A."/>
            <person name="Larimer J."/>
            <person name="McCowan C."/>
            <person name="Murphy C."/>
            <person name="Pearson M."/>
            <person name="Priest M."/>
            <person name="Roberts A."/>
            <person name="Saif S."/>
            <person name="Shea T."/>
            <person name="Sykes S."/>
            <person name="Wortman J."/>
            <person name="Nusbaum C."/>
            <person name="Birren B."/>
        </authorList>
    </citation>
    <scope>NUCLEOTIDE SEQUENCE [LARGE SCALE GENOMIC DNA]</scope>
    <source>
        <strain evidence="1">CBS 10117</strain>
    </source>
</reference>
<keyword evidence="3" id="KW-1185">Reference proteome</keyword>
<dbReference type="RefSeq" id="XP_018259809.1">
    <property type="nucleotide sequence ID" value="XM_018411141.1"/>
</dbReference>
<evidence type="ECO:0000313" key="3">
    <source>
        <dbReference type="Proteomes" id="UP000078595"/>
    </source>
</evidence>
<sequence length="207" mass="24216">MSTHLSYILVANDGAEFKVDYHTYYYFDSTPEATRFHVSANAVVIKCILDILTNKADVDTLTFPEMILLHQVINGWEKSGLIIRRFVEIMQHRCPHIYIPLRRQFVPHFGHAVRLFKLDKFFHNMLEMVLRDPITRKCMDLDNWTESEIRLCGTGFYNMLKSLLGRAGDGIMYNIRMDVLGGEYTIRRINGQGQLFFVEAFPIWDED</sequence>
<evidence type="ECO:0000313" key="1">
    <source>
        <dbReference type="EMBL" id="OBR81967.1"/>
    </source>
</evidence>
<dbReference type="EMBL" id="KI894036">
    <property type="protein sequence ID" value="OBR81967.1"/>
    <property type="molecule type" value="Genomic_DNA"/>
</dbReference>
<protein>
    <submittedName>
        <fullName evidence="1">Uncharacterized protein</fullName>
    </submittedName>
</protein>
<dbReference type="AlphaFoldDB" id="A0A1A5ZVZ0"/>
<reference evidence="2" key="3">
    <citation type="submission" date="2024-02" db="EMBL/GenBank/DDBJ databases">
        <title>Comparative genomics of Cryptococcus and Kwoniella reveals pathogenesis evolution and contrasting modes of karyotype evolution via chromosome fusion or intercentromeric recombination.</title>
        <authorList>
            <person name="Coelho M.A."/>
            <person name="David-Palma M."/>
            <person name="Shea T."/>
            <person name="Bowers K."/>
            <person name="McGinley-Smith S."/>
            <person name="Mohammad A.W."/>
            <person name="Gnirke A."/>
            <person name="Yurkov A.M."/>
            <person name="Nowrousian M."/>
            <person name="Sun S."/>
            <person name="Cuomo C.A."/>
            <person name="Heitman J."/>
        </authorList>
    </citation>
    <scope>NUCLEOTIDE SEQUENCE</scope>
    <source>
        <strain evidence="2">CBS 10117</strain>
    </source>
</reference>
<dbReference type="KEGG" id="kdj:28971579"/>
<name>A0A1A5ZVZ0_9TREE</name>
<accession>A0A1A5ZVZ0</accession>
<proteinExistence type="predicted"/>
<reference evidence="2" key="2">
    <citation type="submission" date="2013-07" db="EMBL/GenBank/DDBJ databases">
        <authorList>
            <consortium name="The Broad Institute Genome Sequencing Platform"/>
            <person name="Cuomo C."/>
            <person name="Litvintseva A."/>
            <person name="Chen Y."/>
            <person name="Heitman J."/>
            <person name="Sun S."/>
            <person name="Springer D."/>
            <person name="Dromer F."/>
            <person name="Young S.K."/>
            <person name="Zeng Q."/>
            <person name="Gargeya S."/>
            <person name="Fitzgerald M."/>
            <person name="Abouelleil A."/>
            <person name="Alvarado L."/>
            <person name="Berlin A.M."/>
            <person name="Chapman S.B."/>
            <person name="Dewar J."/>
            <person name="Goldberg J."/>
            <person name="Griggs A."/>
            <person name="Gujja S."/>
            <person name="Hansen M."/>
            <person name="Howarth C."/>
            <person name="Imamovic A."/>
            <person name="Larimer J."/>
            <person name="McCowan C."/>
            <person name="Murphy C."/>
            <person name="Pearson M."/>
            <person name="Priest M."/>
            <person name="Roberts A."/>
            <person name="Saif S."/>
            <person name="Shea T."/>
            <person name="Sykes S."/>
            <person name="Wortman J."/>
            <person name="Nusbaum C."/>
            <person name="Birren B."/>
        </authorList>
    </citation>
    <scope>NUCLEOTIDE SEQUENCE</scope>
    <source>
        <strain evidence="2">CBS 10117</strain>
    </source>
</reference>
<organism evidence="1">
    <name type="scientific">Kwoniella dejecticola CBS 10117</name>
    <dbReference type="NCBI Taxonomy" id="1296121"/>
    <lineage>
        <taxon>Eukaryota</taxon>
        <taxon>Fungi</taxon>
        <taxon>Dikarya</taxon>
        <taxon>Basidiomycota</taxon>
        <taxon>Agaricomycotina</taxon>
        <taxon>Tremellomycetes</taxon>
        <taxon>Tremellales</taxon>
        <taxon>Cryptococcaceae</taxon>
        <taxon>Kwoniella</taxon>
    </lineage>
</organism>
<dbReference type="GeneID" id="28971579"/>
<gene>
    <name evidence="1" type="ORF">I303_07880</name>
    <name evidence="2" type="ORF">I303_107877</name>
</gene>
<dbReference type="Proteomes" id="UP000078595">
    <property type="component" value="Chromosome 10"/>
</dbReference>
<evidence type="ECO:0000313" key="2">
    <source>
        <dbReference type="EMBL" id="WWC65260.1"/>
    </source>
</evidence>